<name>A0A098VUG0_9MICR</name>
<evidence type="ECO:0000256" key="4">
    <source>
        <dbReference type="SAM" id="Phobius"/>
    </source>
</evidence>
<dbReference type="GO" id="GO:0016020">
    <property type="term" value="C:membrane"/>
    <property type="evidence" value="ECO:0007669"/>
    <property type="project" value="UniProtKB-SubCell"/>
</dbReference>
<gene>
    <name evidence="5" type="ORF">DI09_16p130</name>
</gene>
<dbReference type="GO" id="GO:0030428">
    <property type="term" value="C:cell septum"/>
    <property type="evidence" value="ECO:0007669"/>
    <property type="project" value="TreeGrafter"/>
</dbReference>
<keyword evidence="4" id="KW-1133">Transmembrane helix</keyword>
<dbReference type="VEuPathDB" id="MicrosporidiaDB:DI09_16p130"/>
<keyword evidence="6" id="KW-1185">Reference proteome</keyword>
<dbReference type="GO" id="GO:0004100">
    <property type="term" value="F:chitin synthase activity"/>
    <property type="evidence" value="ECO:0007669"/>
    <property type="project" value="InterPro"/>
</dbReference>
<evidence type="ECO:0000256" key="3">
    <source>
        <dbReference type="ARBA" id="ARBA00023136"/>
    </source>
</evidence>
<dbReference type="GO" id="GO:0006031">
    <property type="term" value="P:chitin biosynthetic process"/>
    <property type="evidence" value="ECO:0007669"/>
    <property type="project" value="TreeGrafter"/>
</dbReference>
<comment type="subcellular location">
    <subcellularLocation>
        <location evidence="1">Membrane</location>
        <topology evidence="1">Multi-pass membrane protein</topology>
    </subcellularLocation>
</comment>
<accession>A0A098VUG0</accession>
<dbReference type="Proteomes" id="UP000029725">
    <property type="component" value="Unassembled WGS sequence"/>
</dbReference>
<feature type="transmembrane region" description="Helical" evidence="4">
    <location>
        <begin position="142"/>
        <end position="169"/>
    </location>
</feature>
<organism evidence="5 6">
    <name type="scientific">Mitosporidium daphniae</name>
    <dbReference type="NCBI Taxonomy" id="1485682"/>
    <lineage>
        <taxon>Eukaryota</taxon>
        <taxon>Fungi</taxon>
        <taxon>Fungi incertae sedis</taxon>
        <taxon>Microsporidia</taxon>
        <taxon>Mitosporidium</taxon>
    </lineage>
</organism>
<keyword evidence="3 4" id="KW-0472">Membrane</keyword>
<reference evidence="5 6" key="1">
    <citation type="submission" date="2014-04" db="EMBL/GenBank/DDBJ databases">
        <title>A new species of microsporidia sheds light on the evolution of extreme parasitism.</title>
        <authorList>
            <person name="Haag K.L."/>
            <person name="James T.Y."/>
            <person name="Larsson R."/>
            <person name="Schaer T.M."/>
            <person name="Refardt D."/>
            <person name="Pombert J.-F."/>
            <person name="Ebert D."/>
        </authorList>
    </citation>
    <scope>NUCLEOTIDE SEQUENCE [LARGE SCALE GENOMIC DNA]</scope>
    <source>
        <strain evidence="5 6">UGP3</strain>
        <tissue evidence="5">Spores</tissue>
    </source>
</reference>
<dbReference type="Pfam" id="PF03142">
    <property type="entry name" value="Chitin_synth_2"/>
    <property type="match status" value="1"/>
</dbReference>
<dbReference type="PANTHER" id="PTHR22914:SF41">
    <property type="entry name" value="CHITIN SYNTHASE 7"/>
    <property type="match status" value="1"/>
</dbReference>
<dbReference type="EMBL" id="JMKJ01000077">
    <property type="protein sequence ID" value="KGG52459.1"/>
    <property type="molecule type" value="Genomic_DNA"/>
</dbReference>
<evidence type="ECO:0000313" key="5">
    <source>
        <dbReference type="EMBL" id="KGG52459.1"/>
    </source>
</evidence>
<evidence type="ECO:0000313" key="6">
    <source>
        <dbReference type="Proteomes" id="UP000029725"/>
    </source>
</evidence>
<keyword evidence="5" id="KW-0808">Transferase</keyword>
<dbReference type="AlphaFoldDB" id="A0A098VUG0"/>
<evidence type="ECO:0000256" key="2">
    <source>
        <dbReference type="ARBA" id="ARBA00022692"/>
    </source>
</evidence>
<dbReference type="InterPro" id="IPR004835">
    <property type="entry name" value="Chitin_synth"/>
</dbReference>
<protein>
    <submittedName>
        <fullName evidence="5">Glycosyltransferase</fullName>
    </submittedName>
</protein>
<keyword evidence="2 4" id="KW-0812">Transmembrane</keyword>
<evidence type="ECO:0000256" key="1">
    <source>
        <dbReference type="ARBA" id="ARBA00004141"/>
    </source>
</evidence>
<dbReference type="PANTHER" id="PTHR22914">
    <property type="entry name" value="CHITIN SYNTHASE"/>
    <property type="match status" value="1"/>
</dbReference>
<dbReference type="OrthoDB" id="370884at2759"/>
<proteinExistence type="predicted"/>
<dbReference type="HOGENOM" id="CLU_647387_0_0_1"/>
<dbReference type="GeneID" id="25258632"/>
<comment type="caution">
    <text evidence="5">The sequence shown here is derived from an EMBL/GenBank/DDBJ whole genome shotgun (WGS) entry which is preliminary data.</text>
</comment>
<dbReference type="RefSeq" id="XP_013238886.1">
    <property type="nucleotide sequence ID" value="XM_013383432.1"/>
</dbReference>
<sequence>MVGHFVWAYGKAYEPSQISSYFPTLQMPQSGDISFLFPPKGQCGTYSNPFFKSDLENAQLSSARTLMFEWEDLVSASGKLVAINGLVVNITTIQLAQEIPPGSDASLSFANNRMSNQTECLFSRFEVGILSKDSPGCFFAKVILAISLFTIAFVVLLRFFMAVIFDWFLSTKISPQKKKSSSYGKQKSSSTRLASIYAPSAAGDASSPKFCSSSADLTATAPSDSALSSLRQDRIFSLISPALNRSASSIPTTKISSTDDMYVLLLVTCYSEGKDAIVTTLDSLCEAEYDDEKRLLLVVADGIVTGSENANSTPDILLSLMSSDTIAFQLRSSTGSSSFPATYDSIGEGMRSSNGALVYAGYYGSTRGTGARIPMLLIVKTGINSSEIAHSNRPGNRGKRDSQVGGGASFLVDNFDPLFDTRIV</sequence>
<dbReference type="GO" id="GO:0071944">
    <property type="term" value="C:cell periphery"/>
    <property type="evidence" value="ECO:0007669"/>
    <property type="project" value="TreeGrafter"/>
</dbReference>